<dbReference type="InterPro" id="IPR009506">
    <property type="entry name" value="YjiS-like"/>
</dbReference>
<comment type="caution">
    <text evidence="3">The sequence shown here is derived from an EMBL/GenBank/DDBJ whole genome shotgun (WGS) entry which is preliminary data.</text>
</comment>
<gene>
    <name evidence="3" type="ORF">PQJ73_30290</name>
</gene>
<dbReference type="Proteomes" id="UP001165652">
    <property type="component" value="Unassembled WGS sequence"/>
</dbReference>
<dbReference type="EMBL" id="JAQQLI010000107">
    <property type="protein sequence ID" value="MDC7789990.1"/>
    <property type="molecule type" value="Genomic_DNA"/>
</dbReference>
<reference evidence="3" key="1">
    <citation type="journal article" date="2023" name="Microbiol Resour">
        <title>Genome Sequences of Rhodoplanes serenus and Two Thermotolerant Strains, Rhodoplanes tepidamans and 'Rhodoplanes cryptolactis,' Further Refine the Genus.</title>
        <authorList>
            <person name="Rayyan A.A."/>
            <person name="Kyndt J.A."/>
        </authorList>
    </citation>
    <scope>NUCLEOTIDE SEQUENCE</scope>
    <source>
        <strain evidence="3">DSM 9987</strain>
    </source>
</reference>
<evidence type="ECO:0000313" key="3">
    <source>
        <dbReference type="EMBL" id="MDC7789990.1"/>
    </source>
</evidence>
<dbReference type="RefSeq" id="WP_272780810.1">
    <property type="nucleotide sequence ID" value="NZ_JAQQLI010000107.1"/>
</dbReference>
<feature type="compositionally biased region" description="Low complexity" evidence="1">
    <location>
        <begin position="97"/>
        <end position="106"/>
    </location>
</feature>
<keyword evidence="4" id="KW-1185">Reference proteome</keyword>
<organism evidence="3 4">
    <name type="scientific">Rhodoplanes tepidamans</name>
    <name type="common">Rhodoplanes cryptolactis</name>
    <dbReference type="NCBI Taxonomy" id="200616"/>
    <lineage>
        <taxon>Bacteria</taxon>
        <taxon>Pseudomonadati</taxon>
        <taxon>Pseudomonadota</taxon>
        <taxon>Alphaproteobacteria</taxon>
        <taxon>Hyphomicrobiales</taxon>
        <taxon>Nitrobacteraceae</taxon>
        <taxon>Rhodoplanes</taxon>
    </lineage>
</organism>
<evidence type="ECO:0000313" key="4">
    <source>
        <dbReference type="Proteomes" id="UP001165652"/>
    </source>
</evidence>
<feature type="region of interest" description="Disordered" evidence="1">
    <location>
        <begin position="86"/>
        <end position="131"/>
    </location>
</feature>
<feature type="domain" description="YjiS-like" evidence="2">
    <location>
        <begin position="34"/>
        <end position="66"/>
    </location>
</feature>
<dbReference type="Pfam" id="PF06568">
    <property type="entry name" value="YjiS-like"/>
    <property type="match status" value="1"/>
</dbReference>
<evidence type="ECO:0000256" key="1">
    <source>
        <dbReference type="SAM" id="MobiDB-lite"/>
    </source>
</evidence>
<name>A0ABT5JJT1_RHOTP</name>
<protein>
    <submittedName>
        <fullName evidence="3">DUF1127 domain-containing protein</fullName>
    </submittedName>
</protein>
<reference evidence="3" key="2">
    <citation type="submission" date="2023-02" db="EMBL/GenBank/DDBJ databases">
        <authorList>
            <person name="Rayyan A."/>
            <person name="Meyer T."/>
            <person name="Kyndt J.A."/>
        </authorList>
    </citation>
    <scope>NUCLEOTIDE SEQUENCE</scope>
    <source>
        <strain evidence="3">DSM 9987</strain>
    </source>
</reference>
<sequence length="131" mass="14271">MTALTQFRIVPLPGLRGLRAIATAIGTVAMRATRVAEAVKHRREAAMLAGFNDRMLSDIGLTRSDVADAYAEPLWRDPTALLARRAGERRQPRRRPGGLLRRVLAAPSVVPDDDGATETADDHAGRAMRFS</sequence>
<proteinExistence type="predicted"/>
<evidence type="ECO:0000259" key="2">
    <source>
        <dbReference type="Pfam" id="PF06568"/>
    </source>
</evidence>
<accession>A0ABT5JJT1</accession>